<feature type="transmembrane region" description="Helical" evidence="1">
    <location>
        <begin position="31"/>
        <end position="49"/>
    </location>
</feature>
<name>R7MWE6_MEGEL</name>
<feature type="transmembrane region" description="Helical" evidence="1">
    <location>
        <begin position="55"/>
        <end position="76"/>
    </location>
</feature>
<reference evidence="2" key="1">
    <citation type="submission" date="2012-11" db="EMBL/GenBank/DDBJ databases">
        <title>Dependencies among metagenomic species, viruses, plasmids and units of genetic variation.</title>
        <authorList>
            <person name="Nielsen H.B."/>
            <person name="Almeida M."/>
            <person name="Juncker A.S."/>
            <person name="Rasmussen S."/>
            <person name="Li J."/>
            <person name="Sunagawa S."/>
            <person name="Plichta D."/>
            <person name="Gautier L."/>
            <person name="Le Chatelier E."/>
            <person name="Peletier E."/>
            <person name="Bonde I."/>
            <person name="Nielsen T."/>
            <person name="Manichanh C."/>
            <person name="Arumugam M."/>
            <person name="Batto J."/>
            <person name="Santos M.B.Q.D."/>
            <person name="Blom N."/>
            <person name="Borruel N."/>
            <person name="Burgdorf K.S."/>
            <person name="Boumezbeur F."/>
            <person name="Casellas F."/>
            <person name="Dore J."/>
            <person name="Guarner F."/>
            <person name="Hansen T."/>
            <person name="Hildebrand F."/>
            <person name="Kaas R.S."/>
            <person name="Kennedy S."/>
            <person name="Kristiansen K."/>
            <person name="Kultima J.R."/>
            <person name="Leonard P."/>
            <person name="Levenez F."/>
            <person name="Lund O."/>
            <person name="Moumen B."/>
            <person name="Le Paslier D."/>
            <person name="Pons N."/>
            <person name="Pedersen O."/>
            <person name="Prifti E."/>
            <person name="Qin J."/>
            <person name="Raes J."/>
            <person name="Tap J."/>
            <person name="Tims S."/>
            <person name="Ussery D.W."/>
            <person name="Yamada T."/>
            <person name="MetaHit consortium"/>
            <person name="Renault P."/>
            <person name="Sicheritz-Ponten T."/>
            <person name="Bork P."/>
            <person name="Wang J."/>
            <person name="Brunak S."/>
            <person name="Ehrlich S.D."/>
        </authorList>
    </citation>
    <scope>NUCLEOTIDE SEQUENCE [LARGE SCALE GENOMIC DNA]</scope>
</reference>
<evidence type="ECO:0000313" key="2">
    <source>
        <dbReference type="EMBL" id="CDF04671.1"/>
    </source>
</evidence>
<sequence length="165" mass="18089">MEAGCGIRFDIIFDDFYILIRIQRGRAKMRSDITVCILSVLTLFAVFPFQADMAFVAVFAINGDGISAIGTFFAVFPSDTDMAVDAIRPISTIFTTDSNGICQFQIIDSRPILIRKLVQFQVSACIGPRAIFGSSTGVCTAFYGNLGMLGPYLFQLSYVDSISIF</sequence>
<keyword evidence="1" id="KW-1133">Transmembrane helix</keyword>
<dbReference type="AlphaFoldDB" id="R7MWE6"/>
<dbReference type="EMBL" id="CBKE010000122">
    <property type="protein sequence ID" value="CDF04671.1"/>
    <property type="molecule type" value="Genomic_DNA"/>
</dbReference>
<keyword evidence="1" id="KW-0812">Transmembrane</keyword>
<accession>R7MWE6</accession>
<evidence type="ECO:0000313" key="3">
    <source>
        <dbReference type="Proteomes" id="UP000017908"/>
    </source>
</evidence>
<proteinExistence type="predicted"/>
<keyword evidence="1" id="KW-0472">Membrane</keyword>
<dbReference type="Proteomes" id="UP000017908">
    <property type="component" value="Unassembled WGS sequence"/>
</dbReference>
<comment type="caution">
    <text evidence="2">The sequence shown here is derived from an EMBL/GenBank/DDBJ whole genome shotgun (WGS) entry which is preliminary data.</text>
</comment>
<organism evidence="2 3">
    <name type="scientific">Megasphaera elsdenii CAG:570</name>
    <dbReference type="NCBI Taxonomy" id="1263087"/>
    <lineage>
        <taxon>Bacteria</taxon>
        <taxon>Bacillati</taxon>
        <taxon>Bacillota</taxon>
        <taxon>Negativicutes</taxon>
        <taxon>Veillonellales</taxon>
        <taxon>Veillonellaceae</taxon>
        <taxon>Megasphaera</taxon>
    </lineage>
</organism>
<protein>
    <submittedName>
        <fullName evidence="2">Uncharacterized protein</fullName>
    </submittedName>
</protein>
<gene>
    <name evidence="2" type="ORF">BN715_01008</name>
</gene>
<evidence type="ECO:0000256" key="1">
    <source>
        <dbReference type="SAM" id="Phobius"/>
    </source>
</evidence>